<reference evidence="1" key="1">
    <citation type="journal article" date="2012" name="PLoS ONE">
        <title>Gene sets for utilization of primary and secondary nutrition supplies in the distal gut of endangered iberian lynx.</title>
        <authorList>
            <person name="Alcaide M."/>
            <person name="Messina E."/>
            <person name="Richter M."/>
            <person name="Bargiela R."/>
            <person name="Peplies J."/>
            <person name="Huws S.A."/>
            <person name="Newbold C.J."/>
            <person name="Golyshin P.N."/>
            <person name="Simon M.A."/>
            <person name="Lopez G."/>
            <person name="Yakimov M.M."/>
            <person name="Ferrer M."/>
        </authorList>
    </citation>
    <scope>NUCLEOTIDE SEQUENCE</scope>
</reference>
<gene>
    <name evidence="1" type="ORF">EVA_18166</name>
</gene>
<accession>J9C1M5</accession>
<name>J9C1M5_9ZZZZ</name>
<evidence type="ECO:0000313" key="1">
    <source>
        <dbReference type="EMBL" id="EJW93725.1"/>
    </source>
</evidence>
<dbReference type="EMBL" id="AMCI01006794">
    <property type="protein sequence ID" value="EJW93725.1"/>
    <property type="molecule type" value="Genomic_DNA"/>
</dbReference>
<comment type="caution">
    <text evidence="1">The sequence shown here is derived from an EMBL/GenBank/DDBJ whole genome shotgun (WGS) entry which is preliminary data.</text>
</comment>
<feature type="non-terminal residue" evidence="1">
    <location>
        <position position="37"/>
    </location>
</feature>
<sequence length="37" mass="4322">MDTDGEGAQRQNNHLLKALQLLRGGLPYRYLYLLRFS</sequence>
<protein>
    <submittedName>
        <fullName evidence="1">Uncharacterized protein</fullName>
    </submittedName>
</protein>
<proteinExistence type="predicted"/>
<organism evidence="1">
    <name type="scientific">gut metagenome</name>
    <dbReference type="NCBI Taxonomy" id="749906"/>
    <lineage>
        <taxon>unclassified sequences</taxon>
        <taxon>metagenomes</taxon>
        <taxon>organismal metagenomes</taxon>
    </lineage>
</organism>
<dbReference type="AlphaFoldDB" id="J9C1M5"/>